<dbReference type="Proteomes" id="UP000614490">
    <property type="component" value="Unassembled WGS sequence"/>
</dbReference>
<evidence type="ECO:0000259" key="3">
    <source>
        <dbReference type="PROSITE" id="PS51186"/>
    </source>
</evidence>
<evidence type="ECO:0000256" key="1">
    <source>
        <dbReference type="ARBA" id="ARBA00022679"/>
    </source>
</evidence>
<dbReference type="PROSITE" id="PS51186">
    <property type="entry name" value="GNAT"/>
    <property type="match status" value="1"/>
</dbReference>
<dbReference type="InterPro" id="IPR016181">
    <property type="entry name" value="Acyl_CoA_acyltransferase"/>
</dbReference>
<dbReference type="SUPFAM" id="SSF55729">
    <property type="entry name" value="Acyl-CoA N-acyltransferases (Nat)"/>
    <property type="match status" value="1"/>
</dbReference>
<sequence>MYVHQISINPDVKNCGYGKRLMEAVERMAADQQCAYVELDYWIENEEARRFYMNIGFEVDRECVRKKL</sequence>
<accession>A0A931HVI5</accession>
<comment type="caution">
    <text evidence="4">The sequence shown here is derived from an EMBL/GenBank/DDBJ whole genome shotgun (WGS) entry which is preliminary data.</text>
</comment>
<evidence type="ECO:0000256" key="2">
    <source>
        <dbReference type="ARBA" id="ARBA00023315"/>
    </source>
</evidence>
<proteinExistence type="predicted"/>
<keyword evidence="5" id="KW-1185">Reference proteome</keyword>
<dbReference type="Pfam" id="PF00583">
    <property type="entry name" value="Acetyltransf_1"/>
    <property type="match status" value="1"/>
</dbReference>
<dbReference type="CDD" id="cd04301">
    <property type="entry name" value="NAT_SF"/>
    <property type="match status" value="1"/>
</dbReference>
<feature type="domain" description="N-acetyltransferase" evidence="3">
    <location>
        <begin position="1"/>
        <end position="68"/>
    </location>
</feature>
<gene>
    <name evidence="4" type="ORF">H0267_08520</name>
</gene>
<evidence type="ECO:0000313" key="5">
    <source>
        <dbReference type="Proteomes" id="UP000614490"/>
    </source>
</evidence>
<evidence type="ECO:0000313" key="4">
    <source>
        <dbReference type="EMBL" id="MBH0230254.1"/>
    </source>
</evidence>
<keyword evidence="1" id="KW-0808">Transferase</keyword>
<name>A0A931HVI5_9BACI</name>
<dbReference type="InterPro" id="IPR051556">
    <property type="entry name" value="N-term/lysine_N-AcTrnsfr"/>
</dbReference>
<dbReference type="Gene3D" id="3.40.630.30">
    <property type="match status" value="1"/>
</dbReference>
<dbReference type="AlphaFoldDB" id="A0A931HVI5"/>
<dbReference type="PANTHER" id="PTHR42919">
    <property type="entry name" value="N-ALPHA-ACETYLTRANSFERASE"/>
    <property type="match status" value="1"/>
</dbReference>
<organism evidence="4 5">
    <name type="scientific">Halobacillus yeomjeoni</name>
    <dbReference type="NCBI Taxonomy" id="311194"/>
    <lineage>
        <taxon>Bacteria</taxon>
        <taxon>Bacillati</taxon>
        <taxon>Bacillota</taxon>
        <taxon>Bacilli</taxon>
        <taxon>Bacillales</taxon>
        <taxon>Bacillaceae</taxon>
        <taxon>Halobacillus</taxon>
    </lineage>
</organism>
<dbReference type="PANTHER" id="PTHR42919:SF8">
    <property type="entry name" value="N-ALPHA-ACETYLTRANSFERASE 50"/>
    <property type="match status" value="1"/>
</dbReference>
<dbReference type="RefSeq" id="WP_197316901.1">
    <property type="nucleotide sequence ID" value="NZ_JADZSC010000002.1"/>
</dbReference>
<reference evidence="4 5" key="1">
    <citation type="journal article" date="2005" name="Int. J. Syst. Evol. Microbiol.">
        <title>Halobacillus yeomjeoni sp. nov., isolated from a marine solar saltern in Korea.</title>
        <authorList>
            <person name="Yoon J.H."/>
            <person name="Kang S.J."/>
            <person name="Lee C.H."/>
            <person name="Oh H.W."/>
            <person name="Oh T.K."/>
        </authorList>
    </citation>
    <scope>NUCLEOTIDE SEQUENCE [LARGE SCALE GENOMIC DNA]</scope>
    <source>
        <strain evidence="4 5">KCTC 3957</strain>
    </source>
</reference>
<dbReference type="InterPro" id="IPR000182">
    <property type="entry name" value="GNAT_dom"/>
</dbReference>
<keyword evidence="2" id="KW-0012">Acyltransferase</keyword>
<dbReference type="EMBL" id="JADZSC010000002">
    <property type="protein sequence ID" value="MBH0230254.1"/>
    <property type="molecule type" value="Genomic_DNA"/>
</dbReference>
<dbReference type="GO" id="GO:0016747">
    <property type="term" value="F:acyltransferase activity, transferring groups other than amino-acyl groups"/>
    <property type="evidence" value="ECO:0007669"/>
    <property type="project" value="InterPro"/>
</dbReference>
<protein>
    <submittedName>
        <fullName evidence="4">GNAT family N-acetyltransferase</fullName>
    </submittedName>
</protein>